<keyword evidence="2" id="KW-0472">Membrane</keyword>
<keyword evidence="4" id="KW-1185">Reference proteome</keyword>
<keyword evidence="2" id="KW-0812">Transmembrane</keyword>
<protein>
    <recommendedName>
        <fullName evidence="5">DUF4845 domain-containing protein</fullName>
    </recommendedName>
</protein>
<feature type="compositionally biased region" description="Basic and acidic residues" evidence="1">
    <location>
        <begin position="1"/>
        <end position="14"/>
    </location>
</feature>
<evidence type="ECO:0000256" key="2">
    <source>
        <dbReference type="SAM" id="Phobius"/>
    </source>
</evidence>
<dbReference type="OrthoDB" id="5734946at2"/>
<dbReference type="InterPro" id="IPR032314">
    <property type="entry name" value="DUF4845"/>
</dbReference>
<dbReference type="AlphaFoldDB" id="A0A3E0X224"/>
<dbReference type="EMBL" id="NFZW01000003">
    <property type="protein sequence ID" value="RFA38588.1"/>
    <property type="molecule type" value="Genomic_DNA"/>
</dbReference>
<name>A0A3E0X224_9GAMM</name>
<keyword evidence="2" id="KW-1133">Transmembrane helix</keyword>
<dbReference type="Pfam" id="PF16137">
    <property type="entry name" value="DUF4845"/>
    <property type="match status" value="1"/>
</dbReference>
<gene>
    <name evidence="3" type="ORF">CAL65_04410</name>
</gene>
<reference evidence="4" key="1">
    <citation type="submission" date="2017-05" db="EMBL/GenBank/DDBJ databases">
        <authorList>
            <person name="Sharma S."/>
            <person name="Sidhu C."/>
            <person name="Pinnaka A.K."/>
        </authorList>
    </citation>
    <scope>NUCLEOTIDE SEQUENCE [LARGE SCALE GENOMIC DNA]</scope>
    <source>
        <strain evidence="4">AK93</strain>
    </source>
</reference>
<comment type="caution">
    <text evidence="3">The sequence shown here is derived from an EMBL/GenBank/DDBJ whole genome shotgun (WGS) entry which is preliminary data.</text>
</comment>
<evidence type="ECO:0000313" key="3">
    <source>
        <dbReference type="EMBL" id="RFA38588.1"/>
    </source>
</evidence>
<evidence type="ECO:0000256" key="1">
    <source>
        <dbReference type="SAM" id="MobiDB-lite"/>
    </source>
</evidence>
<feature type="transmembrane region" description="Helical" evidence="2">
    <location>
        <begin position="41"/>
        <end position="62"/>
    </location>
</feature>
<organism evidence="3 4">
    <name type="scientific">Alkalilimnicola ehrlichii</name>
    <dbReference type="NCBI Taxonomy" id="351052"/>
    <lineage>
        <taxon>Bacteria</taxon>
        <taxon>Pseudomonadati</taxon>
        <taxon>Pseudomonadota</taxon>
        <taxon>Gammaproteobacteria</taxon>
        <taxon>Chromatiales</taxon>
        <taxon>Ectothiorhodospiraceae</taxon>
        <taxon>Alkalilimnicola</taxon>
    </lineage>
</organism>
<evidence type="ECO:0008006" key="5">
    <source>
        <dbReference type="Google" id="ProtNLM"/>
    </source>
</evidence>
<evidence type="ECO:0000313" key="4">
    <source>
        <dbReference type="Proteomes" id="UP000256763"/>
    </source>
</evidence>
<feature type="region of interest" description="Disordered" evidence="1">
    <location>
        <begin position="1"/>
        <end position="21"/>
    </location>
</feature>
<accession>A0A3E0X224</accession>
<proteinExistence type="predicted"/>
<dbReference type="Proteomes" id="UP000256763">
    <property type="component" value="Unassembled WGS sequence"/>
</dbReference>
<sequence>MHEGIVMKGKDRSSKPLAGGKLSGALPSSASRVVRQRGASLIQLVFYVVLASFSVVATVRLAPIYMDAWKVRSVVNSMGSETALRGASAREVSQSLNRRLNINGIRHIERDHIAIQVGPGGTEVVIDYEVRVPLFGNLDAIAHFRYDTVISN</sequence>